<dbReference type="Proteomes" id="UP000006620">
    <property type="component" value="Chromosome"/>
</dbReference>
<dbReference type="KEGG" id="pms:KNP414_01235"/>
<dbReference type="EMBL" id="CP002869">
    <property type="protein sequence ID" value="AEI39802.1"/>
    <property type="molecule type" value="Genomic_DNA"/>
</dbReference>
<dbReference type="InterPro" id="IPR024975">
    <property type="entry name" value="NOV_C"/>
</dbReference>
<proteinExistence type="predicted"/>
<dbReference type="Pfam" id="PF11907">
    <property type="entry name" value="DUF3427"/>
    <property type="match status" value="1"/>
</dbReference>
<dbReference type="RefSeq" id="WP_013914964.1">
    <property type="nucleotide sequence ID" value="NC_015690.1"/>
</dbReference>
<dbReference type="InterPro" id="IPR021835">
    <property type="entry name" value="DUF3427"/>
</dbReference>
<dbReference type="Pfam" id="PF13020">
    <property type="entry name" value="NOV_C"/>
    <property type="match status" value="1"/>
</dbReference>
<reference evidence="4" key="1">
    <citation type="submission" date="2011-06" db="EMBL/GenBank/DDBJ databases">
        <title>Complete genome sequence of Paenibacillus mucilaginosus KNP414.</title>
        <authorList>
            <person name="Wang J."/>
            <person name="Hu S."/>
            <person name="Hu X."/>
            <person name="Zhang B."/>
            <person name="Dong D."/>
            <person name="Zhang S."/>
            <person name="Zhao K."/>
            <person name="Wu D."/>
        </authorList>
    </citation>
    <scope>NUCLEOTIDE SEQUENCE [LARGE SCALE GENOMIC DNA]</scope>
    <source>
        <strain evidence="4">KNP414</strain>
    </source>
</reference>
<protein>
    <submittedName>
        <fullName evidence="3">Uncharacterized protein</fullName>
    </submittedName>
</protein>
<dbReference type="REBASE" id="37532">
    <property type="entry name" value="Pmu414McrBP"/>
</dbReference>
<organism evidence="3 4">
    <name type="scientific">Paenibacillus mucilaginosus (strain KNP414)</name>
    <dbReference type="NCBI Taxonomy" id="1036673"/>
    <lineage>
        <taxon>Bacteria</taxon>
        <taxon>Bacillati</taxon>
        <taxon>Bacillota</taxon>
        <taxon>Bacilli</taxon>
        <taxon>Bacillales</taxon>
        <taxon>Paenibacillaceae</taxon>
        <taxon>Paenibacillus</taxon>
    </lineage>
</organism>
<reference evidence="3 4" key="2">
    <citation type="journal article" date="2013" name="Genome Announc.">
        <title>Genome Sequence of Growth-Improving Paenibacillus mucilaginosus Strain KNP414.</title>
        <authorList>
            <person name="Lu J.J."/>
            <person name="Wang J.F."/>
            <person name="Hu X.F."/>
        </authorList>
    </citation>
    <scope>NUCLEOTIDE SEQUENCE [LARGE SCALE GENOMIC DNA]</scope>
    <source>
        <strain evidence="3 4">KNP414</strain>
    </source>
</reference>
<dbReference type="HOGENOM" id="CLU_859800_0_0_9"/>
<evidence type="ECO:0000259" key="1">
    <source>
        <dbReference type="Pfam" id="PF11907"/>
    </source>
</evidence>
<evidence type="ECO:0000313" key="4">
    <source>
        <dbReference type="Proteomes" id="UP000006620"/>
    </source>
</evidence>
<evidence type="ECO:0000313" key="3">
    <source>
        <dbReference type="EMBL" id="AEI39802.1"/>
    </source>
</evidence>
<accession>F8FHA0</accession>
<sequence>MDGYQGQSAGSRQLKKYESFTRREVHDFFEPRTPFTPQRGTWGFHGIIPIRGTNDYVFFVTLGRKQSHHEFDEYVTKDGVMYWQSQPKQNFRNRTIRSLIGHDHERNNIYLFLRANTKRLDYTYLGKLAYISHHPEWQEPVYFTWKILDWTYTQERAIKIGLRLVDDVPTDYSAQTTISNELIITDPPARGNRQDADAILRFEGVKIDHPENNQRNKEIGDLGERLVLAQEIRSLQAVGREDLASRVEHTAQIVGDGTGFDIKSFFPDGRVKFIEVKTTVGNERSPFYLSLKELLFSTQQSQNYCLYRVFEYNYKQNTGKYFVYHGDLSQFVDLQAIQYRALLP</sequence>
<dbReference type="PATRIC" id="fig|1036673.3.peg.1071"/>
<name>F8FHA0_PAEMK</name>
<evidence type="ECO:0000259" key="2">
    <source>
        <dbReference type="Pfam" id="PF13020"/>
    </source>
</evidence>
<gene>
    <name evidence="3" type="ordered locus">KNP414_01235</name>
</gene>
<feature type="domain" description="Protein NO VEIN C-terminal" evidence="2">
    <location>
        <begin position="223"/>
        <end position="316"/>
    </location>
</feature>
<dbReference type="AlphaFoldDB" id="F8FHA0"/>
<feature type="domain" description="DUF3427" evidence="1">
    <location>
        <begin position="15"/>
        <end position="135"/>
    </location>
</feature>